<dbReference type="InterPro" id="IPR025392">
    <property type="entry name" value="DUF4124"/>
</dbReference>
<evidence type="ECO:0000256" key="1">
    <source>
        <dbReference type="SAM" id="SignalP"/>
    </source>
</evidence>
<protein>
    <recommendedName>
        <fullName evidence="2">DUF4124 domain-containing protein</fullName>
    </recommendedName>
</protein>
<evidence type="ECO:0000313" key="4">
    <source>
        <dbReference type="Proteomes" id="UP000199046"/>
    </source>
</evidence>
<dbReference type="Proteomes" id="UP000199046">
    <property type="component" value="Unassembled WGS sequence"/>
</dbReference>
<evidence type="ECO:0000313" key="3">
    <source>
        <dbReference type="EMBL" id="SFC86762.1"/>
    </source>
</evidence>
<evidence type="ECO:0000259" key="2">
    <source>
        <dbReference type="Pfam" id="PF13511"/>
    </source>
</evidence>
<sequence>MMLWVPVVCALLVDAIPQAGAAVYRHLDAQGNVVWSDRPGGIRAEVRPPRVLSSGRVPVMNQGAAAAPAPFTPYQSVRLRPRSAPVTLEQARRGVSLRVETAPQLRNGDRVQLSVDGKRHQSPLSSRVLMAIGLDAGAHALVAEVLDASGTVRQRSPVMTLEVVSSPESGPVLAAQP</sequence>
<feature type="domain" description="DUF4124" evidence="2">
    <location>
        <begin position="15"/>
        <end position="70"/>
    </location>
</feature>
<dbReference type="EMBL" id="FOLY01000007">
    <property type="protein sequence ID" value="SFC86762.1"/>
    <property type="molecule type" value="Genomic_DNA"/>
</dbReference>
<proteinExistence type="predicted"/>
<feature type="chain" id="PRO_5011549214" description="DUF4124 domain-containing protein" evidence="1">
    <location>
        <begin position="22"/>
        <end position="177"/>
    </location>
</feature>
<organism evidence="3 4">
    <name type="scientific">Kushneria avicenniae</name>
    <dbReference type="NCBI Taxonomy" id="402385"/>
    <lineage>
        <taxon>Bacteria</taxon>
        <taxon>Pseudomonadati</taxon>
        <taxon>Pseudomonadota</taxon>
        <taxon>Gammaproteobacteria</taxon>
        <taxon>Oceanospirillales</taxon>
        <taxon>Halomonadaceae</taxon>
        <taxon>Kushneria</taxon>
    </lineage>
</organism>
<gene>
    <name evidence="3" type="ORF">SAMN05421848_3069</name>
</gene>
<keyword evidence="4" id="KW-1185">Reference proteome</keyword>
<accession>A0A1I1MPI3</accession>
<dbReference type="AlphaFoldDB" id="A0A1I1MPI3"/>
<feature type="signal peptide" evidence="1">
    <location>
        <begin position="1"/>
        <end position="21"/>
    </location>
</feature>
<dbReference type="STRING" id="402385.SAMN05421848_3069"/>
<dbReference type="Pfam" id="PF13511">
    <property type="entry name" value="DUF4124"/>
    <property type="match status" value="1"/>
</dbReference>
<keyword evidence="1" id="KW-0732">Signal</keyword>
<name>A0A1I1MPI3_9GAMM</name>
<reference evidence="4" key="1">
    <citation type="submission" date="2016-10" db="EMBL/GenBank/DDBJ databases">
        <authorList>
            <person name="Varghese N."/>
            <person name="Submissions S."/>
        </authorList>
    </citation>
    <scope>NUCLEOTIDE SEQUENCE [LARGE SCALE GENOMIC DNA]</scope>
    <source>
        <strain evidence="4">DSM 23439</strain>
    </source>
</reference>